<dbReference type="RefSeq" id="WP_106523763.1">
    <property type="nucleotide sequence ID" value="NZ_PYGD01000006.1"/>
</dbReference>
<gene>
    <name evidence="3" type="ORF">B0I18_106175</name>
</gene>
<evidence type="ECO:0000259" key="2">
    <source>
        <dbReference type="Pfam" id="PF18962"/>
    </source>
</evidence>
<dbReference type="NCBIfam" id="TIGR04183">
    <property type="entry name" value="Por_Secre_tail"/>
    <property type="match status" value="1"/>
</dbReference>
<evidence type="ECO:0000256" key="1">
    <source>
        <dbReference type="SAM" id="SignalP"/>
    </source>
</evidence>
<feature type="chain" id="PRO_5015140725" evidence="1">
    <location>
        <begin position="19"/>
        <end position="289"/>
    </location>
</feature>
<dbReference type="OrthoDB" id="654845at2"/>
<name>A0A2P8D1Q4_9BACT</name>
<dbReference type="AlphaFoldDB" id="A0A2P8D1Q4"/>
<comment type="caution">
    <text evidence="3">The sequence shown here is derived from an EMBL/GenBank/DDBJ whole genome shotgun (WGS) entry which is preliminary data.</text>
</comment>
<protein>
    <submittedName>
        <fullName evidence="3">Putative secreted protein (Por secretion system target)</fullName>
    </submittedName>
</protein>
<organism evidence="3 4">
    <name type="scientific">Taibaiella chishuiensis</name>
    <dbReference type="NCBI Taxonomy" id="1434707"/>
    <lineage>
        <taxon>Bacteria</taxon>
        <taxon>Pseudomonadati</taxon>
        <taxon>Bacteroidota</taxon>
        <taxon>Chitinophagia</taxon>
        <taxon>Chitinophagales</taxon>
        <taxon>Chitinophagaceae</taxon>
        <taxon>Taibaiella</taxon>
    </lineage>
</organism>
<dbReference type="EMBL" id="PYGD01000006">
    <property type="protein sequence ID" value="PSK91163.1"/>
    <property type="molecule type" value="Genomic_DNA"/>
</dbReference>
<evidence type="ECO:0000313" key="4">
    <source>
        <dbReference type="Proteomes" id="UP000240572"/>
    </source>
</evidence>
<proteinExistence type="predicted"/>
<sequence length="289" mass="31534">MKRNLLFLSLLGSGLAMHAQSLTAVNNLRLYEHHSSTINNGAPFGSNANGSKSGYDFVNRAYFGSFNAATFGAYTNGEQANIDMVEHNSRFGNNGKFGITSGVSSIWNGDIKGNNTTVWMEAPASFNYNNANNVSQIVTAFNPATASKSIAEIKENTVYLARIRNTNLYVAMRAYNVHNVTGSAAIQDVYFDFDYKYATYAPTGLEDKTLASALTLSPNPATDHITLKNTTQQPLIAKMVSAYGQVIRTVSVSGNQDLVMDINSISSGIYFVICSFEDGRSYTHKFIKQ</sequence>
<accession>A0A2P8D1Q4</accession>
<dbReference type="Proteomes" id="UP000240572">
    <property type="component" value="Unassembled WGS sequence"/>
</dbReference>
<dbReference type="InterPro" id="IPR026444">
    <property type="entry name" value="Secre_tail"/>
</dbReference>
<keyword evidence="1" id="KW-0732">Signal</keyword>
<evidence type="ECO:0000313" key="3">
    <source>
        <dbReference type="EMBL" id="PSK91163.1"/>
    </source>
</evidence>
<reference evidence="3 4" key="1">
    <citation type="submission" date="2018-03" db="EMBL/GenBank/DDBJ databases">
        <title>Genomic Encyclopedia of Type Strains, Phase III (KMG-III): the genomes of soil and plant-associated and newly described type strains.</title>
        <authorList>
            <person name="Whitman W."/>
        </authorList>
    </citation>
    <scope>NUCLEOTIDE SEQUENCE [LARGE SCALE GENOMIC DNA]</scope>
    <source>
        <strain evidence="3 4">CGMCC 1.12700</strain>
    </source>
</reference>
<feature type="signal peptide" evidence="1">
    <location>
        <begin position="1"/>
        <end position="18"/>
    </location>
</feature>
<keyword evidence="4" id="KW-1185">Reference proteome</keyword>
<dbReference type="Pfam" id="PF18962">
    <property type="entry name" value="Por_Secre_tail"/>
    <property type="match status" value="1"/>
</dbReference>
<feature type="domain" description="Secretion system C-terminal sorting" evidence="2">
    <location>
        <begin position="218"/>
        <end position="287"/>
    </location>
</feature>